<organism evidence="9 10">
    <name type="scientific">Henosepilachna vigintioctopunctata</name>
    <dbReference type="NCBI Taxonomy" id="420089"/>
    <lineage>
        <taxon>Eukaryota</taxon>
        <taxon>Metazoa</taxon>
        <taxon>Ecdysozoa</taxon>
        <taxon>Arthropoda</taxon>
        <taxon>Hexapoda</taxon>
        <taxon>Insecta</taxon>
        <taxon>Pterygota</taxon>
        <taxon>Neoptera</taxon>
        <taxon>Endopterygota</taxon>
        <taxon>Coleoptera</taxon>
        <taxon>Polyphaga</taxon>
        <taxon>Cucujiformia</taxon>
        <taxon>Coccinelloidea</taxon>
        <taxon>Coccinellidae</taxon>
        <taxon>Epilachninae</taxon>
        <taxon>Epilachnini</taxon>
        <taxon>Henosepilachna</taxon>
    </lineage>
</organism>
<gene>
    <name evidence="9" type="ORF">WA026_012510</name>
</gene>
<dbReference type="CDD" id="cd00054">
    <property type="entry name" value="EGF_CA"/>
    <property type="match status" value="3"/>
</dbReference>
<dbReference type="InterPro" id="IPR009030">
    <property type="entry name" value="Growth_fac_rcpt_cys_sf"/>
</dbReference>
<name>A0AAW1UTE1_9CUCU</name>
<dbReference type="GO" id="GO:0008201">
    <property type="term" value="F:heparin binding"/>
    <property type="evidence" value="ECO:0007669"/>
    <property type="project" value="TreeGrafter"/>
</dbReference>
<dbReference type="InterPro" id="IPR000742">
    <property type="entry name" value="EGF"/>
</dbReference>
<evidence type="ECO:0000256" key="3">
    <source>
        <dbReference type="ARBA" id="ARBA00022737"/>
    </source>
</evidence>
<comment type="caution">
    <text evidence="6">Lacks conserved residue(s) required for the propagation of feature annotation.</text>
</comment>
<dbReference type="Gene3D" id="2.10.70.10">
    <property type="entry name" value="Complement Module, domain 1"/>
    <property type="match status" value="2"/>
</dbReference>
<dbReference type="InterPro" id="IPR001007">
    <property type="entry name" value="VWF_dom"/>
</dbReference>
<keyword evidence="2" id="KW-0732">Signal</keyword>
<feature type="domain" description="VWFC" evidence="8">
    <location>
        <begin position="79"/>
        <end position="142"/>
    </location>
</feature>
<feature type="domain" description="EGF-like" evidence="7">
    <location>
        <begin position="309"/>
        <end position="345"/>
    </location>
</feature>
<keyword evidence="4 6" id="KW-1015">Disulfide bond</keyword>
<feature type="disulfide bond" evidence="6">
    <location>
        <begin position="232"/>
        <end position="242"/>
    </location>
</feature>
<feature type="domain" description="EGF-like" evidence="7">
    <location>
        <begin position="230"/>
        <end position="260"/>
    </location>
</feature>
<feature type="disulfide bond" evidence="6">
    <location>
        <begin position="250"/>
        <end position="259"/>
    </location>
</feature>
<proteinExistence type="predicted"/>
<dbReference type="InterPro" id="IPR051586">
    <property type="entry name" value="PKC-binding_NELL"/>
</dbReference>
<dbReference type="GO" id="GO:0005615">
    <property type="term" value="C:extracellular space"/>
    <property type="evidence" value="ECO:0007669"/>
    <property type="project" value="TreeGrafter"/>
</dbReference>
<dbReference type="AlphaFoldDB" id="A0AAW1UTE1"/>
<dbReference type="PROSITE" id="PS50184">
    <property type="entry name" value="VWFC_2"/>
    <property type="match status" value="3"/>
</dbReference>
<dbReference type="SUPFAM" id="SSF57184">
    <property type="entry name" value="Growth factor receptor domain"/>
    <property type="match status" value="1"/>
</dbReference>
<protein>
    <submittedName>
        <fullName evidence="9">Uncharacterized protein</fullName>
    </submittedName>
</protein>
<dbReference type="EMBL" id="JARQZJ010000096">
    <property type="protein sequence ID" value="KAK9885745.1"/>
    <property type="molecule type" value="Genomic_DNA"/>
</dbReference>
<dbReference type="Pfam" id="PF00093">
    <property type="entry name" value="VWC"/>
    <property type="match status" value="2"/>
</dbReference>
<dbReference type="SMART" id="SM00179">
    <property type="entry name" value="EGF_CA"/>
    <property type="match status" value="4"/>
</dbReference>
<feature type="domain" description="EGF-like" evidence="7">
    <location>
        <begin position="189"/>
        <end position="229"/>
    </location>
</feature>
<evidence type="ECO:0000313" key="10">
    <source>
        <dbReference type="Proteomes" id="UP001431783"/>
    </source>
</evidence>
<keyword evidence="10" id="KW-1185">Reference proteome</keyword>
<feature type="domain" description="EGF-like" evidence="7">
    <location>
        <begin position="262"/>
        <end position="300"/>
    </location>
</feature>
<evidence type="ECO:0000256" key="2">
    <source>
        <dbReference type="ARBA" id="ARBA00022729"/>
    </source>
</evidence>
<dbReference type="InterPro" id="IPR049883">
    <property type="entry name" value="NOTCH1_EGF-like"/>
</dbReference>
<dbReference type="InterPro" id="IPR000152">
    <property type="entry name" value="EGF-type_Asp/Asn_hydroxyl_site"/>
</dbReference>
<dbReference type="FunFam" id="2.10.25.10:FF:000038">
    <property type="entry name" value="Fibrillin 2"/>
    <property type="match status" value="3"/>
</dbReference>
<comment type="caution">
    <text evidence="9">The sequence shown here is derived from an EMBL/GenBank/DDBJ whole genome shotgun (WGS) entry which is preliminary data.</text>
</comment>
<accession>A0AAW1UTE1</accession>
<evidence type="ECO:0000313" key="9">
    <source>
        <dbReference type="EMBL" id="KAK9885745.1"/>
    </source>
</evidence>
<dbReference type="PROSITE" id="PS50026">
    <property type="entry name" value="EGF_3"/>
    <property type="match status" value="5"/>
</dbReference>
<dbReference type="PANTHER" id="PTHR24042">
    <property type="entry name" value="NEL HOMOLOG"/>
    <property type="match status" value="1"/>
</dbReference>
<dbReference type="Pfam" id="PF23334">
    <property type="entry name" value="VWC2L_2nd"/>
    <property type="match status" value="1"/>
</dbReference>
<evidence type="ECO:0000259" key="7">
    <source>
        <dbReference type="PROSITE" id="PS50026"/>
    </source>
</evidence>
<evidence type="ECO:0000256" key="1">
    <source>
        <dbReference type="ARBA" id="ARBA00022536"/>
    </source>
</evidence>
<dbReference type="InterPro" id="IPR001881">
    <property type="entry name" value="EGF-like_Ca-bd_dom"/>
</dbReference>
<dbReference type="InterPro" id="IPR018097">
    <property type="entry name" value="EGF_Ca-bd_CS"/>
</dbReference>
<evidence type="ECO:0000256" key="5">
    <source>
        <dbReference type="ARBA" id="ARBA00023180"/>
    </source>
</evidence>
<dbReference type="PROSITE" id="PS00022">
    <property type="entry name" value="EGF_1"/>
    <property type="match status" value="1"/>
</dbReference>
<dbReference type="PROSITE" id="PS01187">
    <property type="entry name" value="EGF_CA"/>
    <property type="match status" value="3"/>
</dbReference>
<dbReference type="Gene3D" id="6.20.200.20">
    <property type="match status" value="2"/>
</dbReference>
<dbReference type="PROSITE" id="PS00010">
    <property type="entry name" value="ASX_HYDROXYL"/>
    <property type="match status" value="4"/>
</dbReference>
<dbReference type="PANTHER" id="PTHR24042:SF5">
    <property type="entry name" value="EGF-LIKE CALCIUM-BINDING DOMAIN-CONTAINING PROTEIN"/>
    <property type="match status" value="1"/>
</dbReference>
<sequence>MDYHLVAAEGRISRVEECDCPVSCHINGTVHADGARWQSGCDVCSCVHGEVKCRKIECPEPKCKYPVLKEGACCPQCLQRCLLSGTMYDHGEIVSVRKCSECECNDGFMSCKRIDPETECPKLTCPPEERFSVADNCCKFCPDIDECQQQGGLEGHHCHLNTKCVNTPGSYICECLPGYRRLDKFNCAELDECSTGEHNCDINAECINTQGSYHCTCKEGFTGDGYQCSPVCSQSCLNGGICRSPGICACANGYTGPSCERDLDECATNTHRCTSSSQCVNMIGWYYCTCKKGFQGPGSDNNLGTLCSDIDECEQETATCHPSATCINTIGGFECRCPPRNPNCKLSCMFEQFEIPHGVTVSASEDPCTKCTCNKGVITCDRVSCNCTLPENEVNPCCPQCDTRQACKHQEIPGVVLMHGEKWSYQCQSCECMHGETDCWDLECPPLLCSKPIQGPNDCCPHCEEDQCMFNATVGGQECTFINKRYKSGSQFVDPNDPCVTCKCKVPFCAELVSNVACCVHRTGRYAAVIITIAMTMRSQLDLMELWLLPHRVPHNQMLSGAKSSTMRRSVTFLDSIVQLIAWLAAMSPAAVSRRGQPEEREPPPRLGVELVFARTRHTFLEPLVE</sequence>
<keyword evidence="5" id="KW-0325">Glycoprotein</keyword>
<feature type="domain" description="VWFC" evidence="8">
    <location>
        <begin position="22"/>
        <end position="78"/>
    </location>
</feature>
<dbReference type="FunFam" id="2.10.25.10:FF:000049">
    <property type="entry name" value="Fibrillin 2"/>
    <property type="match status" value="1"/>
</dbReference>
<dbReference type="GO" id="GO:0005509">
    <property type="term" value="F:calcium ion binding"/>
    <property type="evidence" value="ECO:0007669"/>
    <property type="project" value="InterPro"/>
</dbReference>
<evidence type="ECO:0000256" key="6">
    <source>
        <dbReference type="PROSITE-ProRule" id="PRU00076"/>
    </source>
</evidence>
<evidence type="ECO:0000259" key="8">
    <source>
        <dbReference type="PROSITE" id="PS50184"/>
    </source>
</evidence>
<dbReference type="SMART" id="SM00181">
    <property type="entry name" value="EGF"/>
    <property type="match status" value="5"/>
</dbReference>
<dbReference type="InterPro" id="IPR024731">
    <property type="entry name" value="NELL2-like_EGF"/>
</dbReference>
<evidence type="ECO:0000256" key="4">
    <source>
        <dbReference type="ARBA" id="ARBA00023157"/>
    </source>
</evidence>
<keyword evidence="1 6" id="KW-0245">EGF-like domain</keyword>
<dbReference type="Gene3D" id="2.10.25.10">
    <property type="entry name" value="Laminin"/>
    <property type="match status" value="5"/>
</dbReference>
<feature type="domain" description="EGF-like" evidence="7">
    <location>
        <begin position="143"/>
        <end position="188"/>
    </location>
</feature>
<dbReference type="PROSITE" id="PS01186">
    <property type="entry name" value="EGF_2"/>
    <property type="match status" value="3"/>
</dbReference>
<reference evidence="9 10" key="1">
    <citation type="submission" date="2023-03" db="EMBL/GenBank/DDBJ databases">
        <title>Genome insight into feeding habits of ladybird beetles.</title>
        <authorList>
            <person name="Li H.-S."/>
            <person name="Huang Y.-H."/>
            <person name="Pang H."/>
        </authorList>
    </citation>
    <scope>NUCLEOTIDE SEQUENCE [LARGE SCALE GENOMIC DNA]</scope>
    <source>
        <strain evidence="9">SYSU_2023b</strain>
        <tissue evidence="9">Whole body</tissue>
    </source>
</reference>
<dbReference type="SUPFAM" id="SSF57603">
    <property type="entry name" value="FnI-like domain"/>
    <property type="match status" value="3"/>
</dbReference>
<dbReference type="PROSITE" id="PS01208">
    <property type="entry name" value="VWFC_1"/>
    <property type="match status" value="2"/>
</dbReference>
<dbReference type="SUPFAM" id="SSF57196">
    <property type="entry name" value="EGF/Laminin"/>
    <property type="match status" value="2"/>
</dbReference>
<dbReference type="SMART" id="SM00214">
    <property type="entry name" value="VWC"/>
    <property type="match status" value="4"/>
</dbReference>
<dbReference type="Pfam" id="PF07645">
    <property type="entry name" value="EGF_CA"/>
    <property type="match status" value="3"/>
</dbReference>
<feature type="domain" description="VWFC" evidence="8">
    <location>
        <begin position="405"/>
        <end position="464"/>
    </location>
</feature>
<dbReference type="Proteomes" id="UP001431783">
    <property type="component" value="Unassembled WGS sequence"/>
</dbReference>
<keyword evidence="3" id="KW-0677">Repeat</keyword>
<dbReference type="Pfam" id="PF12947">
    <property type="entry name" value="EGF_3"/>
    <property type="match status" value="1"/>
</dbReference>